<reference evidence="2 3" key="1">
    <citation type="submission" date="2021-07" db="EMBL/GenBank/DDBJ databases">
        <title>Actinomadura sp. PM05-2 isolated from lichen.</title>
        <authorList>
            <person name="Somphong A."/>
            <person name="Phongsopitanun W."/>
            <person name="Tanasupawat S."/>
            <person name="Peongsungnone V."/>
        </authorList>
    </citation>
    <scope>NUCLEOTIDE SEQUENCE [LARGE SCALE GENOMIC DNA]</scope>
    <source>
        <strain evidence="2 3">PM05-2</strain>
    </source>
</reference>
<evidence type="ECO:0000313" key="2">
    <source>
        <dbReference type="EMBL" id="MBW8486120.1"/>
    </source>
</evidence>
<comment type="caution">
    <text evidence="2">The sequence shown here is derived from an EMBL/GenBank/DDBJ whole genome shotgun (WGS) entry which is preliminary data.</text>
</comment>
<gene>
    <name evidence="2" type="ORF">K1Y72_27370</name>
</gene>
<dbReference type="RefSeq" id="WP_220169360.1">
    <property type="nucleotide sequence ID" value="NZ_JAIBOA010000021.1"/>
</dbReference>
<proteinExistence type="predicted"/>
<accession>A0ABS7G1M9</accession>
<evidence type="ECO:0000259" key="1">
    <source>
        <dbReference type="Pfam" id="PF22549"/>
    </source>
</evidence>
<keyword evidence="3" id="KW-1185">Reference proteome</keyword>
<sequence length="387" mass="42723">MIPGSAPFRLDGLRTGPPQSWGAVRIVPLLRDAPVEGLRLHRSVYDGGVRAVDVGDGSRYVAYIPHAFVATYGDDDAGTASYGTRMGAAGRAAEPERMAFGALRRMARRRGRDRLRFLPLHLAVEGYLALHFGGPEIVWERLSRRVVAGGLSPRAEQAVLGLQVAGLEDALRIFEIHPGQCGVCVYAADSLASVFIVPHPDDYRALHATLLEDMFGELIYHYALLMPSTGDLSGRIDAAAVRSLADLRAETRRLRAEWADFHDEVMAGGVLTYGGEYRTVQYLEEFTLGRHLPEFVPGRENHISESISHDDGRIAYFKSFRLSEAQVRRGHLLRTLARNDWHVQAAAADLGQTEAAFGLRLDRAGFGDLLRPDVLDLYRAEARRGRA</sequence>
<organism evidence="2 3">
    <name type="scientific">Actinomadura parmotrematis</name>
    <dbReference type="NCBI Taxonomy" id="2864039"/>
    <lineage>
        <taxon>Bacteria</taxon>
        <taxon>Bacillati</taxon>
        <taxon>Actinomycetota</taxon>
        <taxon>Actinomycetes</taxon>
        <taxon>Streptosporangiales</taxon>
        <taxon>Thermomonosporaceae</taxon>
        <taxon>Actinomadura</taxon>
    </lineage>
</organism>
<dbReference type="InterPro" id="IPR054346">
    <property type="entry name" value="ARPP-2"/>
</dbReference>
<dbReference type="EMBL" id="JAIBOA010000021">
    <property type="protein sequence ID" value="MBW8486120.1"/>
    <property type="molecule type" value="Genomic_DNA"/>
</dbReference>
<name>A0ABS7G1M9_9ACTN</name>
<feature type="domain" description="ARG and Rhodanese-Phosphatase-superfamily-associated" evidence="1">
    <location>
        <begin position="9"/>
        <end position="282"/>
    </location>
</feature>
<protein>
    <recommendedName>
        <fullName evidence="1">ARG and Rhodanese-Phosphatase-superfamily-associated domain-containing protein</fullName>
    </recommendedName>
</protein>
<dbReference type="Proteomes" id="UP000774570">
    <property type="component" value="Unassembled WGS sequence"/>
</dbReference>
<evidence type="ECO:0000313" key="3">
    <source>
        <dbReference type="Proteomes" id="UP000774570"/>
    </source>
</evidence>
<dbReference type="Pfam" id="PF22549">
    <property type="entry name" value="ARPP-2"/>
    <property type="match status" value="1"/>
</dbReference>